<evidence type="ECO:0000313" key="2">
    <source>
        <dbReference type="EMBL" id="GCC52289.1"/>
    </source>
</evidence>
<protein>
    <submittedName>
        <fullName evidence="2">META domain-containing protein</fullName>
    </submittedName>
</protein>
<dbReference type="PANTHER" id="PTHR35535">
    <property type="entry name" value="HEAT SHOCK PROTEIN HSLJ"/>
    <property type="match status" value="1"/>
</dbReference>
<proteinExistence type="predicted"/>
<comment type="caution">
    <text evidence="2">The sequence shown here is derived from an EMBL/GenBank/DDBJ whole genome shotgun (WGS) entry which is preliminary data.</text>
</comment>
<dbReference type="OrthoDB" id="5348860at2"/>
<dbReference type="InterPro" id="IPR005184">
    <property type="entry name" value="DUF306_Meta_HslJ"/>
</dbReference>
<dbReference type="Pfam" id="PF04170">
    <property type="entry name" value="NlpE"/>
    <property type="match status" value="1"/>
</dbReference>
<name>A0A401UBM8_9BACT</name>
<dbReference type="InterPro" id="IPR053147">
    <property type="entry name" value="Hsp_HslJ-like"/>
</dbReference>
<gene>
    <name evidence="2" type="ORF">SanaruYs_25250</name>
</gene>
<dbReference type="PANTHER" id="PTHR35535:SF1">
    <property type="entry name" value="HEAT SHOCK PROTEIN HSLJ"/>
    <property type="match status" value="1"/>
</dbReference>
<dbReference type="InterPro" id="IPR007298">
    <property type="entry name" value="Cu-R_lipoprotein_NlpE"/>
</dbReference>
<organism evidence="2 3">
    <name type="scientific">Chryseotalea sanaruensis</name>
    <dbReference type="NCBI Taxonomy" id="2482724"/>
    <lineage>
        <taxon>Bacteria</taxon>
        <taxon>Pseudomonadati</taxon>
        <taxon>Bacteroidota</taxon>
        <taxon>Cytophagia</taxon>
        <taxon>Cytophagales</taxon>
        <taxon>Chryseotaleaceae</taxon>
        <taxon>Chryseotalea</taxon>
    </lineage>
</organism>
<dbReference type="AlphaFoldDB" id="A0A401UBM8"/>
<dbReference type="Proteomes" id="UP000288227">
    <property type="component" value="Unassembled WGS sequence"/>
</dbReference>
<dbReference type="InterPro" id="IPR038670">
    <property type="entry name" value="HslJ-like_sf"/>
</dbReference>
<evidence type="ECO:0000313" key="3">
    <source>
        <dbReference type="Proteomes" id="UP000288227"/>
    </source>
</evidence>
<feature type="domain" description="DUF306" evidence="1">
    <location>
        <begin position="244"/>
        <end position="349"/>
    </location>
</feature>
<dbReference type="Pfam" id="PF03724">
    <property type="entry name" value="META"/>
    <property type="match status" value="1"/>
</dbReference>
<dbReference type="EMBL" id="BHXQ01000004">
    <property type="protein sequence ID" value="GCC52289.1"/>
    <property type="molecule type" value="Genomic_DNA"/>
</dbReference>
<evidence type="ECO:0000259" key="1">
    <source>
        <dbReference type="Pfam" id="PF03724"/>
    </source>
</evidence>
<dbReference type="RefSeq" id="WP_127122928.1">
    <property type="nucleotide sequence ID" value="NZ_BHXQ01000004.1"/>
</dbReference>
<dbReference type="Gene3D" id="2.40.128.640">
    <property type="match status" value="1"/>
</dbReference>
<sequence>MKKFVCLFILLAACSTQNKKETKEPVTAQKIMGVYTGVTPCADCEGIYTKIEFIDSITFIKSSKYLGKSSRAFFDMGQWSIENDSVLVTTAHGKQQHYLHENSGLIILSQDGKRIKGELANYYRLNKGEPEGKKDRSNEIKAGIDFIARGNEPYWNLEIDFNGTLRFTTLESDSIVSKTPSPVLDGNTTQLQVIEGEKQLSVKFSPVGCINNMSGAYSDYAVEINFNNGELESGCGEFINPAYQLSGTWQLVSLNGEVANVEDYAKELPELNFEAFNKKVSGYSGCNRLTGNYKADETGLLNFLPLATTRMMCMGKNKEGAFLSALNDVSGYKFESDHLLLLKGDEVVAEFASK</sequence>
<keyword evidence="3" id="KW-1185">Reference proteome</keyword>
<accession>A0A401UBM8</accession>
<reference evidence="2 3" key="1">
    <citation type="submission" date="2018-11" db="EMBL/GenBank/DDBJ databases">
        <title>Chryseotalea sanarue gen. nov., sp., nov., a member of the family Cytophagaceae, isolated from a brackish lake in Hamamatsu Japan.</title>
        <authorList>
            <person name="Maejima Y."/>
            <person name="Iino T."/>
            <person name="Muraguchi Y."/>
            <person name="Fukuda K."/>
            <person name="Ohkuma M."/>
            <person name="Moriuchi R."/>
            <person name="Dohra H."/>
            <person name="Kimbara K."/>
            <person name="Shintani M."/>
        </authorList>
    </citation>
    <scope>NUCLEOTIDE SEQUENCE [LARGE SCALE GENOMIC DNA]</scope>
    <source>
        <strain evidence="2 3">Ys</strain>
    </source>
</reference>
<dbReference type="Gene3D" id="2.40.128.270">
    <property type="match status" value="1"/>
</dbReference>